<dbReference type="PROSITE" id="PS50931">
    <property type="entry name" value="HTH_LYSR"/>
    <property type="match status" value="1"/>
</dbReference>
<dbReference type="FunFam" id="1.10.10.10:FF:000001">
    <property type="entry name" value="LysR family transcriptional regulator"/>
    <property type="match status" value="1"/>
</dbReference>
<dbReference type="Pfam" id="PF00126">
    <property type="entry name" value="HTH_1"/>
    <property type="match status" value="1"/>
</dbReference>
<dbReference type="GO" id="GO:0003677">
    <property type="term" value="F:DNA binding"/>
    <property type="evidence" value="ECO:0007669"/>
    <property type="project" value="UniProtKB-KW"/>
</dbReference>
<dbReference type="Proteomes" id="UP000029273">
    <property type="component" value="Unassembled WGS sequence"/>
</dbReference>
<dbReference type="CDD" id="cd08411">
    <property type="entry name" value="PBP2_OxyR"/>
    <property type="match status" value="1"/>
</dbReference>
<dbReference type="RefSeq" id="WP_038092260.1">
    <property type="nucleotide sequence ID" value="NZ_JQSG02000002.1"/>
</dbReference>
<dbReference type="PANTHER" id="PTHR30346">
    <property type="entry name" value="TRANSCRIPTIONAL DUAL REGULATOR HCAR-RELATED"/>
    <property type="match status" value="1"/>
</dbReference>
<dbReference type="Gene3D" id="3.40.190.10">
    <property type="entry name" value="Periplasmic binding protein-like II"/>
    <property type="match status" value="2"/>
</dbReference>
<evidence type="ECO:0000256" key="5">
    <source>
        <dbReference type="ARBA" id="ARBA00023163"/>
    </source>
</evidence>
<dbReference type="OrthoDB" id="5297026at2"/>
<dbReference type="InterPro" id="IPR036390">
    <property type="entry name" value="WH_DNA-bd_sf"/>
</dbReference>
<dbReference type="Pfam" id="PF03466">
    <property type="entry name" value="LysR_substrate"/>
    <property type="match status" value="1"/>
</dbReference>
<keyword evidence="8" id="KW-1185">Reference proteome</keyword>
<name>A0A1A6C5F4_9GAMM</name>
<dbReference type="SUPFAM" id="SSF46785">
    <property type="entry name" value="Winged helix' DNA-binding domain"/>
    <property type="match status" value="1"/>
</dbReference>
<evidence type="ECO:0000256" key="1">
    <source>
        <dbReference type="ARBA" id="ARBA00009437"/>
    </source>
</evidence>
<evidence type="ECO:0000259" key="6">
    <source>
        <dbReference type="PROSITE" id="PS50931"/>
    </source>
</evidence>
<keyword evidence="3" id="KW-0238">DNA-binding</keyword>
<protein>
    <submittedName>
        <fullName evidence="7">LysR family transcriptional regulator</fullName>
    </submittedName>
</protein>
<evidence type="ECO:0000256" key="3">
    <source>
        <dbReference type="ARBA" id="ARBA00023125"/>
    </source>
</evidence>
<sequence>MTLTELRYVVALARERHFGRAAATCYVSQPTLSVAVKKLEDELGTALFERGGAEVTPTLLGEQVVVYAQAILEQVEGIRNLARGHADPLQGVLRLGAIYTVGPYLLPQLIPNLHETAPQMPLMIEEGFTADLRRRLKQNDLDAIIVSLPFEEPGVTVRPLYEEPFVALLPSAHPLSGQPALPLESLAGEDLLLLGPGHCLRDQILQACPACAAAEGSAQGADAPLAGSSLETLRHMVASGLGVTILPCTAAGAERYADRLIAVRRLAEPVPHRRVALAWRNGFPRPEAIEVLARAILDAPMSCVEPC</sequence>
<comment type="caution">
    <text evidence="7">The sequence shown here is derived from an EMBL/GenBank/DDBJ whole genome shotgun (WGS) entry which is preliminary data.</text>
</comment>
<dbReference type="InterPro" id="IPR005119">
    <property type="entry name" value="LysR_subst-bd"/>
</dbReference>
<evidence type="ECO:0000256" key="4">
    <source>
        <dbReference type="ARBA" id="ARBA00023159"/>
    </source>
</evidence>
<dbReference type="PANTHER" id="PTHR30346:SF26">
    <property type="entry name" value="HYDROGEN PEROXIDE-INDUCIBLE GENES ACTIVATOR"/>
    <property type="match status" value="1"/>
</dbReference>
<dbReference type="SUPFAM" id="SSF53850">
    <property type="entry name" value="Periplasmic binding protein-like II"/>
    <property type="match status" value="1"/>
</dbReference>
<evidence type="ECO:0000313" key="8">
    <source>
        <dbReference type="Proteomes" id="UP000029273"/>
    </source>
</evidence>
<dbReference type="Gene3D" id="1.10.10.10">
    <property type="entry name" value="Winged helix-like DNA-binding domain superfamily/Winged helix DNA-binding domain"/>
    <property type="match status" value="1"/>
</dbReference>
<dbReference type="EMBL" id="JQSG02000002">
    <property type="protein sequence ID" value="OBS09779.1"/>
    <property type="molecule type" value="Genomic_DNA"/>
</dbReference>
<evidence type="ECO:0000313" key="7">
    <source>
        <dbReference type="EMBL" id="OBS09779.1"/>
    </source>
</evidence>
<gene>
    <name evidence="7" type="ORF">Thpro_020829</name>
</gene>
<keyword evidence="5" id="KW-0804">Transcription</keyword>
<feature type="domain" description="HTH lysR-type" evidence="6">
    <location>
        <begin position="1"/>
        <end position="58"/>
    </location>
</feature>
<dbReference type="PRINTS" id="PR00039">
    <property type="entry name" value="HTHLYSR"/>
</dbReference>
<accession>A0A1A6C5F4</accession>
<comment type="similarity">
    <text evidence="1">Belongs to the LysR transcriptional regulatory family.</text>
</comment>
<proteinExistence type="inferred from homology"/>
<reference evidence="7 8" key="1">
    <citation type="journal article" date="2014" name="Genome Announc.">
        <title>Draft Genome Sequence of the Iron-Oxidizing, Acidophilic, and Halotolerant 'Thiobacillus prosperus' Type Strain DSM 5130.</title>
        <authorList>
            <person name="Ossandon F.J."/>
            <person name="Cardenas J.P."/>
            <person name="Corbett M."/>
            <person name="Quatrini R."/>
            <person name="Holmes D.S."/>
            <person name="Watkin E."/>
        </authorList>
    </citation>
    <scope>NUCLEOTIDE SEQUENCE [LARGE SCALE GENOMIC DNA]</scope>
    <source>
        <strain evidence="7 8">DSM 5130</strain>
    </source>
</reference>
<dbReference type="STRING" id="160660.BJI67_05940"/>
<dbReference type="AlphaFoldDB" id="A0A1A6C5F4"/>
<dbReference type="GO" id="GO:0032993">
    <property type="term" value="C:protein-DNA complex"/>
    <property type="evidence" value="ECO:0007669"/>
    <property type="project" value="TreeGrafter"/>
</dbReference>
<keyword evidence="2" id="KW-0805">Transcription regulation</keyword>
<dbReference type="InterPro" id="IPR000847">
    <property type="entry name" value="LysR_HTH_N"/>
</dbReference>
<dbReference type="InterPro" id="IPR036388">
    <property type="entry name" value="WH-like_DNA-bd_sf"/>
</dbReference>
<keyword evidence="4" id="KW-0010">Activator</keyword>
<evidence type="ECO:0000256" key="2">
    <source>
        <dbReference type="ARBA" id="ARBA00023015"/>
    </source>
</evidence>
<organism evidence="7 8">
    <name type="scientific">Acidihalobacter prosperus</name>
    <dbReference type="NCBI Taxonomy" id="160660"/>
    <lineage>
        <taxon>Bacteria</taxon>
        <taxon>Pseudomonadati</taxon>
        <taxon>Pseudomonadota</taxon>
        <taxon>Gammaproteobacteria</taxon>
        <taxon>Chromatiales</taxon>
        <taxon>Ectothiorhodospiraceae</taxon>
        <taxon>Acidihalobacter</taxon>
    </lineage>
</organism>
<dbReference type="GO" id="GO:0003700">
    <property type="term" value="F:DNA-binding transcription factor activity"/>
    <property type="evidence" value="ECO:0007669"/>
    <property type="project" value="InterPro"/>
</dbReference>